<evidence type="ECO:0000259" key="2">
    <source>
        <dbReference type="Pfam" id="PF01471"/>
    </source>
</evidence>
<dbReference type="SUPFAM" id="SSF47090">
    <property type="entry name" value="PGBD-like"/>
    <property type="match status" value="1"/>
</dbReference>
<keyword evidence="5" id="KW-1185">Reference proteome</keyword>
<name>A0A8J7V0U4_9PROT</name>
<reference evidence="4" key="1">
    <citation type="submission" date="2021-04" db="EMBL/GenBank/DDBJ databases">
        <authorList>
            <person name="Zhang D.-C."/>
        </authorList>
    </citation>
    <scope>NUCLEOTIDE SEQUENCE</scope>
    <source>
        <strain evidence="4">CGMCC 1.15697</strain>
    </source>
</reference>
<dbReference type="PROSITE" id="PS51257">
    <property type="entry name" value="PROKAR_LIPOPROTEIN"/>
    <property type="match status" value="1"/>
</dbReference>
<feature type="domain" description="Peptidoglycan binding-like" evidence="2">
    <location>
        <begin position="279"/>
        <end position="328"/>
    </location>
</feature>
<evidence type="ECO:0000313" key="4">
    <source>
        <dbReference type="EMBL" id="MBP5857146.1"/>
    </source>
</evidence>
<gene>
    <name evidence="4" type="ORF">KAJ83_09000</name>
</gene>
<dbReference type="Gene3D" id="1.10.101.10">
    <property type="entry name" value="PGBD-like superfamily/PGBD"/>
    <property type="match status" value="1"/>
</dbReference>
<sequence length="536" mass="57851">MIRTSFNASMLAAVLFAGIGCQTMTDPEKARVIANPTTPVVKTMTSFSGALRCMDDLFADYGKRDITITSDGIPDETGKVQLGTKEIMISTISKMSAKSNAFRFVDVEQSGDMIFWMNNKLGTDSLLTPDYYVRGSITQADTGVATDSQGAGIGLPFLSLGYSQDQMLALVSMDLNMGVTRTRRILPGLHTSNTITIMRSGQSGDAEGLIGKGSVYLEVAQDQSQGTHQAVRTLLELSLIETLGKFTKVPYWRCLQLDSTNPAVIVQARDWYDQFTPEERVRVIQQALAATKDYAGSVDGRMTPALQQAVNRYKSREDLIADGRIDFDMYLSLLAENVAVAPTEGALSDKDQSADLQPLSNTSAATVEPASAPAQASVMPRSPDAGVDPIGLSVRPVGGAENAVRVGDEISFRISVRKPADVYCYYEGYGQPATRIFPSRFQSDGRVNPGAPVTVPPTDGSFSIIPDAETVEQIACIAVAEPYGPAKEPAVLAEGDLTPLSAERLFRVVNQHLEADPDNSSIQHLRYQVRPVALTN</sequence>
<organism evidence="4 5">
    <name type="scientific">Marivibrio halodurans</name>
    <dbReference type="NCBI Taxonomy" id="2039722"/>
    <lineage>
        <taxon>Bacteria</taxon>
        <taxon>Pseudomonadati</taxon>
        <taxon>Pseudomonadota</taxon>
        <taxon>Alphaproteobacteria</taxon>
        <taxon>Rhodospirillales</taxon>
        <taxon>Rhodospirillaceae</taxon>
        <taxon>Marivibrio</taxon>
    </lineage>
</organism>
<evidence type="ECO:0000259" key="3">
    <source>
        <dbReference type="Pfam" id="PF14326"/>
    </source>
</evidence>
<dbReference type="Gene3D" id="3.40.50.10610">
    <property type="entry name" value="ABC-type transport auxiliary lipoprotein component"/>
    <property type="match status" value="1"/>
</dbReference>
<dbReference type="AlphaFoldDB" id="A0A8J7V0U4"/>
<feature type="domain" description="DUF4384" evidence="3">
    <location>
        <begin position="404"/>
        <end position="480"/>
    </location>
</feature>
<proteinExistence type="predicted"/>
<comment type="caution">
    <text evidence="4">The sequence shown here is derived from an EMBL/GenBank/DDBJ whole genome shotgun (WGS) entry which is preliminary data.</text>
</comment>
<dbReference type="Pfam" id="PF14326">
    <property type="entry name" value="DUF4384"/>
    <property type="match status" value="1"/>
</dbReference>
<dbReference type="Pfam" id="PF01471">
    <property type="entry name" value="PG_binding_1"/>
    <property type="match status" value="1"/>
</dbReference>
<feature type="region of interest" description="Disordered" evidence="1">
    <location>
        <begin position="349"/>
        <end position="383"/>
    </location>
</feature>
<accession>A0A8J7V0U4</accession>
<dbReference type="Proteomes" id="UP000672602">
    <property type="component" value="Unassembled WGS sequence"/>
</dbReference>
<feature type="compositionally biased region" description="Polar residues" evidence="1">
    <location>
        <begin position="354"/>
        <end position="365"/>
    </location>
</feature>
<dbReference type="RefSeq" id="WP_210681706.1">
    <property type="nucleotide sequence ID" value="NZ_JAGMWN010000003.1"/>
</dbReference>
<evidence type="ECO:0000313" key="5">
    <source>
        <dbReference type="Proteomes" id="UP000672602"/>
    </source>
</evidence>
<dbReference type="InterPro" id="IPR036365">
    <property type="entry name" value="PGBD-like_sf"/>
</dbReference>
<evidence type="ECO:0000256" key="1">
    <source>
        <dbReference type="SAM" id="MobiDB-lite"/>
    </source>
</evidence>
<dbReference type="InterPro" id="IPR002477">
    <property type="entry name" value="Peptidoglycan-bd-like"/>
</dbReference>
<protein>
    <submittedName>
        <fullName evidence="4">DUF4384 domain-containing protein</fullName>
    </submittedName>
</protein>
<dbReference type="InterPro" id="IPR025493">
    <property type="entry name" value="DUF4384"/>
</dbReference>
<dbReference type="InterPro" id="IPR036366">
    <property type="entry name" value="PGBDSf"/>
</dbReference>
<dbReference type="EMBL" id="JAGMWN010000003">
    <property type="protein sequence ID" value="MBP5857146.1"/>
    <property type="molecule type" value="Genomic_DNA"/>
</dbReference>